<dbReference type="EMBL" id="JAFDVH010000019">
    <property type="protein sequence ID" value="KAG7459620.1"/>
    <property type="molecule type" value="Genomic_DNA"/>
</dbReference>
<evidence type="ECO:0000313" key="3">
    <source>
        <dbReference type="Proteomes" id="UP001046870"/>
    </source>
</evidence>
<gene>
    <name evidence="2" type="ORF">MATL_G00212630</name>
</gene>
<reference evidence="2" key="1">
    <citation type="submission" date="2021-01" db="EMBL/GenBank/DDBJ databases">
        <authorList>
            <person name="Zahm M."/>
            <person name="Roques C."/>
            <person name="Cabau C."/>
            <person name="Klopp C."/>
            <person name="Donnadieu C."/>
            <person name="Jouanno E."/>
            <person name="Lampietro C."/>
            <person name="Louis A."/>
            <person name="Herpin A."/>
            <person name="Echchiki A."/>
            <person name="Berthelot C."/>
            <person name="Parey E."/>
            <person name="Roest-Crollius H."/>
            <person name="Braasch I."/>
            <person name="Postlethwait J."/>
            <person name="Bobe J."/>
            <person name="Montfort J."/>
            <person name="Bouchez O."/>
            <person name="Begum T."/>
            <person name="Mejri S."/>
            <person name="Adams A."/>
            <person name="Chen W.-J."/>
            <person name="Guiguen Y."/>
        </authorList>
    </citation>
    <scope>NUCLEOTIDE SEQUENCE</scope>
    <source>
        <strain evidence="2">YG-15Mar2019-1</strain>
        <tissue evidence="2">Brain</tissue>
    </source>
</reference>
<comment type="caution">
    <text evidence="2">The sequence shown here is derived from an EMBL/GenBank/DDBJ whole genome shotgun (WGS) entry which is preliminary data.</text>
</comment>
<feature type="compositionally biased region" description="Low complexity" evidence="1">
    <location>
        <begin position="71"/>
        <end position="85"/>
    </location>
</feature>
<proteinExistence type="predicted"/>
<dbReference type="Proteomes" id="UP001046870">
    <property type="component" value="Chromosome 19"/>
</dbReference>
<feature type="region of interest" description="Disordered" evidence="1">
    <location>
        <begin position="29"/>
        <end position="116"/>
    </location>
</feature>
<protein>
    <submittedName>
        <fullName evidence="2">Uncharacterized protein</fullName>
    </submittedName>
</protein>
<dbReference type="AlphaFoldDB" id="A0A9D3T3R6"/>
<name>A0A9D3T3R6_MEGAT</name>
<evidence type="ECO:0000313" key="2">
    <source>
        <dbReference type="EMBL" id="KAG7459620.1"/>
    </source>
</evidence>
<organism evidence="2 3">
    <name type="scientific">Megalops atlanticus</name>
    <name type="common">Tarpon</name>
    <name type="synonym">Clupea gigantea</name>
    <dbReference type="NCBI Taxonomy" id="7932"/>
    <lineage>
        <taxon>Eukaryota</taxon>
        <taxon>Metazoa</taxon>
        <taxon>Chordata</taxon>
        <taxon>Craniata</taxon>
        <taxon>Vertebrata</taxon>
        <taxon>Euteleostomi</taxon>
        <taxon>Actinopterygii</taxon>
        <taxon>Neopterygii</taxon>
        <taxon>Teleostei</taxon>
        <taxon>Elopiformes</taxon>
        <taxon>Megalopidae</taxon>
        <taxon>Megalops</taxon>
    </lineage>
</organism>
<accession>A0A9D3T3R6</accession>
<keyword evidence="3" id="KW-1185">Reference proteome</keyword>
<feature type="compositionally biased region" description="Polar residues" evidence="1">
    <location>
        <begin position="94"/>
        <end position="108"/>
    </location>
</feature>
<evidence type="ECO:0000256" key="1">
    <source>
        <dbReference type="SAM" id="MobiDB-lite"/>
    </source>
</evidence>
<sequence>MPVSEPVTAISGEMPGLLRAVAESAIELRPGETINQRRRAGHGGQAHSPVPSAAPRPNLERGNSSCRKVIPTPASASTPDTAAAANYDGGIVSNELTTTGSNPRSSPVLTPGRDAE</sequence>